<evidence type="ECO:0000313" key="1">
    <source>
        <dbReference type="EMBL" id="KAH7857437.1"/>
    </source>
</evidence>
<accession>A0ACB7YW14</accession>
<proteinExistence type="predicted"/>
<sequence length="328" mass="35714">MANSMTTLFVLLQVIILAFVLSLANGQPHGLKIGFYEKTCPDAEAIVKKTVDQVMSVAPSLAGALLRLHFHDCFVRGCEGSVLLNSPTHQAEKDAIPNQTLRGFQTIDKVKSAVEKECPGIVSCADVLAIVARDVTVATMGPFYEVETGRRDGRVSNITEALNNLIPPTANISRLKAGFLQKGLSVKDLVVLSGGHTIGISHCSSFNNRLYNFTGKGDTDPTLDPEYITRLKIACKPGDQNSIVEMDPGSVRTFDGDYFRIVDKRRGLFQSDAALLDDSETKTYVELQTSTHGYTFFNDFGVSMVNMGRLEVLTGNSGEIRKVCTVVN</sequence>
<dbReference type="EMBL" id="CM037153">
    <property type="protein sequence ID" value="KAH7857437.1"/>
    <property type="molecule type" value="Genomic_DNA"/>
</dbReference>
<organism evidence="1 2">
    <name type="scientific">Vaccinium darrowii</name>
    <dbReference type="NCBI Taxonomy" id="229202"/>
    <lineage>
        <taxon>Eukaryota</taxon>
        <taxon>Viridiplantae</taxon>
        <taxon>Streptophyta</taxon>
        <taxon>Embryophyta</taxon>
        <taxon>Tracheophyta</taxon>
        <taxon>Spermatophyta</taxon>
        <taxon>Magnoliopsida</taxon>
        <taxon>eudicotyledons</taxon>
        <taxon>Gunneridae</taxon>
        <taxon>Pentapetalae</taxon>
        <taxon>asterids</taxon>
        <taxon>Ericales</taxon>
        <taxon>Ericaceae</taxon>
        <taxon>Vaccinioideae</taxon>
        <taxon>Vaccinieae</taxon>
        <taxon>Vaccinium</taxon>
    </lineage>
</organism>
<dbReference type="Proteomes" id="UP000828048">
    <property type="component" value="Chromosome 3"/>
</dbReference>
<reference evidence="1 2" key="1">
    <citation type="journal article" date="2021" name="Hortic Res">
        <title>High-quality reference genome and annotation aids understanding of berry development for evergreen blueberry (Vaccinium darrowii).</title>
        <authorList>
            <person name="Yu J."/>
            <person name="Hulse-Kemp A.M."/>
            <person name="Babiker E."/>
            <person name="Staton M."/>
        </authorList>
    </citation>
    <scope>NUCLEOTIDE SEQUENCE [LARGE SCALE GENOMIC DNA]</scope>
    <source>
        <strain evidence="2">cv. NJ 8807/NJ 8810</strain>
        <tissue evidence="1">Young leaf</tissue>
    </source>
</reference>
<gene>
    <name evidence="1" type="ORF">Vadar_012661</name>
</gene>
<name>A0ACB7YW14_9ERIC</name>
<keyword evidence="2" id="KW-1185">Reference proteome</keyword>
<comment type="caution">
    <text evidence="1">The sequence shown here is derived from an EMBL/GenBank/DDBJ whole genome shotgun (WGS) entry which is preliminary data.</text>
</comment>
<protein>
    <submittedName>
        <fullName evidence="1">Uncharacterized protein</fullName>
    </submittedName>
</protein>
<evidence type="ECO:0000313" key="2">
    <source>
        <dbReference type="Proteomes" id="UP000828048"/>
    </source>
</evidence>